<reference evidence="15" key="1">
    <citation type="journal article" date="2019" name="Int. J. Syst. Evol. Microbiol.">
        <title>The Global Catalogue of Microorganisms (GCM) 10K type strain sequencing project: providing services to taxonomists for standard genome sequencing and annotation.</title>
        <authorList>
            <consortium name="The Broad Institute Genomics Platform"/>
            <consortium name="The Broad Institute Genome Sequencing Center for Infectious Disease"/>
            <person name="Wu L."/>
            <person name="Ma J."/>
        </authorList>
    </citation>
    <scope>NUCLEOTIDE SEQUENCE [LARGE SCALE GENOMIC DNA]</scope>
    <source>
        <strain evidence="15">NBRC 102146</strain>
    </source>
</reference>
<dbReference type="PANTHER" id="PTHR32552">
    <property type="entry name" value="FERRICHROME IRON RECEPTOR-RELATED"/>
    <property type="match status" value="1"/>
</dbReference>
<evidence type="ECO:0000256" key="6">
    <source>
        <dbReference type="ARBA" id="ARBA00023004"/>
    </source>
</evidence>
<protein>
    <recommendedName>
        <fullName evidence="13">Secretin/TonB short N-terminal domain-containing protein</fullName>
    </recommendedName>
</protein>
<keyword evidence="15" id="KW-1185">Reference proteome</keyword>
<organism evidence="14 15">
    <name type="scientific">Sphingomonas astaxanthinifaciens DSM 22298</name>
    <dbReference type="NCBI Taxonomy" id="1123267"/>
    <lineage>
        <taxon>Bacteria</taxon>
        <taxon>Pseudomonadati</taxon>
        <taxon>Pseudomonadota</taxon>
        <taxon>Alphaproteobacteria</taxon>
        <taxon>Sphingomonadales</taxon>
        <taxon>Sphingomonadaceae</taxon>
        <taxon>Sphingomonas</taxon>
    </lineage>
</organism>
<evidence type="ECO:0000256" key="3">
    <source>
        <dbReference type="ARBA" id="ARBA00022452"/>
    </source>
</evidence>
<keyword evidence="12" id="KW-0732">Signal</keyword>
<dbReference type="InterPro" id="IPR000531">
    <property type="entry name" value="Beta-barrel_TonB"/>
</dbReference>
<keyword evidence="7" id="KW-0406">Ion transport</keyword>
<evidence type="ECO:0000256" key="5">
    <source>
        <dbReference type="ARBA" id="ARBA00022692"/>
    </source>
</evidence>
<evidence type="ECO:0000313" key="14">
    <source>
        <dbReference type="EMBL" id="GLR48533.1"/>
    </source>
</evidence>
<keyword evidence="8 11" id="KW-0798">TonB box</keyword>
<keyword evidence="2" id="KW-0813">Transport</keyword>
<dbReference type="SMART" id="SM00965">
    <property type="entry name" value="STN"/>
    <property type="match status" value="1"/>
</dbReference>
<dbReference type="EMBL" id="BSOO01000028">
    <property type="protein sequence ID" value="GLR48533.1"/>
    <property type="molecule type" value="Genomic_DNA"/>
</dbReference>
<evidence type="ECO:0000256" key="10">
    <source>
        <dbReference type="ARBA" id="ARBA00023237"/>
    </source>
</evidence>
<comment type="similarity">
    <text evidence="11">Belongs to the TonB-dependent receptor family.</text>
</comment>
<feature type="chain" id="PRO_5046537436" description="Secretin/TonB short N-terminal domain-containing protein" evidence="12">
    <location>
        <begin position="20"/>
        <end position="795"/>
    </location>
</feature>
<comment type="caution">
    <text evidence="14">The sequence shown here is derived from an EMBL/GenBank/DDBJ whole genome shotgun (WGS) entry which is preliminary data.</text>
</comment>
<dbReference type="InterPro" id="IPR039426">
    <property type="entry name" value="TonB-dep_rcpt-like"/>
</dbReference>
<evidence type="ECO:0000259" key="13">
    <source>
        <dbReference type="SMART" id="SM00965"/>
    </source>
</evidence>
<proteinExistence type="inferred from homology"/>
<feature type="signal peptide" evidence="12">
    <location>
        <begin position="1"/>
        <end position="19"/>
    </location>
</feature>
<evidence type="ECO:0000256" key="2">
    <source>
        <dbReference type="ARBA" id="ARBA00022448"/>
    </source>
</evidence>
<evidence type="ECO:0000256" key="7">
    <source>
        <dbReference type="ARBA" id="ARBA00023065"/>
    </source>
</evidence>
<evidence type="ECO:0000256" key="4">
    <source>
        <dbReference type="ARBA" id="ARBA00022496"/>
    </source>
</evidence>
<keyword evidence="5" id="KW-0812">Transmembrane</keyword>
<dbReference type="SUPFAM" id="SSF56935">
    <property type="entry name" value="Porins"/>
    <property type="match status" value="1"/>
</dbReference>
<name>A0ABQ5Z761_9SPHN</name>
<dbReference type="InterPro" id="IPR012910">
    <property type="entry name" value="Plug_dom"/>
</dbReference>
<dbReference type="PANTHER" id="PTHR32552:SF81">
    <property type="entry name" value="TONB-DEPENDENT OUTER MEMBRANE RECEPTOR"/>
    <property type="match status" value="1"/>
</dbReference>
<keyword evidence="6" id="KW-0408">Iron</keyword>
<comment type="subcellular location">
    <subcellularLocation>
        <location evidence="1">Cell outer membrane</location>
        <topology evidence="1">Multi-pass membrane protein</topology>
    </subcellularLocation>
</comment>
<accession>A0ABQ5Z761</accession>
<evidence type="ECO:0000256" key="9">
    <source>
        <dbReference type="ARBA" id="ARBA00023136"/>
    </source>
</evidence>
<dbReference type="InterPro" id="IPR011662">
    <property type="entry name" value="Secretin/TonB_short_N"/>
</dbReference>
<keyword evidence="10" id="KW-0998">Cell outer membrane</keyword>
<evidence type="ECO:0000256" key="12">
    <source>
        <dbReference type="SAM" id="SignalP"/>
    </source>
</evidence>
<evidence type="ECO:0000256" key="8">
    <source>
        <dbReference type="ARBA" id="ARBA00023077"/>
    </source>
</evidence>
<sequence length="795" mass="84813">MPWPLALAVAVATPASAWAATPIIDLPRGSVANAAFALGRQTGASISLQGQGTGERQVGALRGAMPVDRALQRLAKAAGLTVRRVGPRAFILSPRPASPVRVAQRPLARPAPRPVVVPAPAPGEPPQDIVVTASKRDTLSRRFAGQWSRIDGNDLALTGVRGTEAIETRSVGFSSTHLGAGRNKLFIRGIADSSFSGPTQSPVGQYLGDLRTGYAGPDPDLRLVDMEAVEILEGPQGTLYGAGALGGILLLRPNMPRAGKWSGEAGVGLSATQHGKPGGDLTATLNAPLGGSAALRLTGYRADEGGYIDNPVTGERDVNHVATSGGRLVATTELRPGWSADLLLAGQRIRGDDSQYSDRGGGDLDRSSPLALPFASDFGMASLVVRKDGGVVRFRSTTGLLRQSVDERFDLSDSATTRALDQHSRGRGVSSETRLWRPMRHGFSWLAGLSLLDYRYEVRRSRSERGATTPLGGVTNRISEVTLYGELGAELLPWLDLTAGARWTRTDLSGEGQHLSLLAFDRLAASDPDRKERRLLPSASLLARPVAGLTLYARYQQGFRPGGLSIANDMVQLYRHDLLATGEAGFRIGKPLIDRFDLAASLSRSRWRHIQADYLDGLGLPVTANIGNGRIWSATLNGGMLVAPGLRLEGGLAWNDGRITQPSPEFERLFAATAALGTGSVMRIPNIARVAGRAALDWRHDLGGGRTLEASLYGRYVGHSRLGIGPRLGERQGDYVDSGFLARLTEGPRAWSLSLTNLSDEVGNRFAFGAPALTGDAQITPLRPRTLRIGLDWRF</sequence>
<dbReference type="Pfam" id="PF07715">
    <property type="entry name" value="Plug"/>
    <property type="match status" value="1"/>
</dbReference>
<dbReference type="Gene3D" id="2.40.170.20">
    <property type="entry name" value="TonB-dependent receptor, beta-barrel domain"/>
    <property type="match status" value="1"/>
</dbReference>
<evidence type="ECO:0000256" key="11">
    <source>
        <dbReference type="RuleBase" id="RU003357"/>
    </source>
</evidence>
<keyword evidence="3" id="KW-1134">Transmembrane beta strand</keyword>
<dbReference type="Gene3D" id="3.55.50.30">
    <property type="match status" value="1"/>
</dbReference>
<evidence type="ECO:0000313" key="15">
    <source>
        <dbReference type="Proteomes" id="UP001156703"/>
    </source>
</evidence>
<keyword evidence="9 11" id="KW-0472">Membrane</keyword>
<evidence type="ECO:0000256" key="1">
    <source>
        <dbReference type="ARBA" id="ARBA00004571"/>
    </source>
</evidence>
<dbReference type="Proteomes" id="UP001156703">
    <property type="component" value="Unassembled WGS sequence"/>
</dbReference>
<dbReference type="InterPro" id="IPR036942">
    <property type="entry name" value="Beta-barrel_TonB_sf"/>
</dbReference>
<dbReference type="Pfam" id="PF00593">
    <property type="entry name" value="TonB_dep_Rec_b-barrel"/>
    <property type="match status" value="1"/>
</dbReference>
<keyword evidence="4" id="KW-0410">Iron transport</keyword>
<feature type="domain" description="Secretin/TonB short N-terminal" evidence="13">
    <location>
        <begin position="44"/>
        <end position="95"/>
    </location>
</feature>
<gene>
    <name evidence="14" type="ORF">GCM10007925_22500</name>
</gene>